<dbReference type="Proteomes" id="UP000028837">
    <property type="component" value="Unassembled WGS sequence"/>
</dbReference>
<dbReference type="AlphaFoldDB" id="A0A086JFZ4"/>
<organism evidence="1 2">
    <name type="scientific">Toxoplasma gondii GAB2-2007-GAL-DOM2</name>
    <dbReference type="NCBI Taxonomy" id="1130820"/>
    <lineage>
        <taxon>Eukaryota</taxon>
        <taxon>Sar</taxon>
        <taxon>Alveolata</taxon>
        <taxon>Apicomplexa</taxon>
        <taxon>Conoidasida</taxon>
        <taxon>Coccidia</taxon>
        <taxon>Eucoccidiorida</taxon>
        <taxon>Eimeriorina</taxon>
        <taxon>Sarcocystidae</taxon>
        <taxon>Toxoplasma</taxon>
    </lineage>
</organism>
<dbReference type="EMBL" id="AHZU02001567">
    <property type="protein sequence ID" value="KFG31062.1"/>
    <property type="molecule type" value="Genomic_DNA"/>
</dbReference>
<gene>
    <name evidence="1" type="ORF">TGDOM2_318738</name>
</gene>
<dbReference type="VEuPathDB" id="ToxoDB:TGDOM2_318738"/>
<reference evidence="1 2" key="1">
    <citation type="submission" date="2014-02" db="EMBL/GenBank/DDBJ databases">
        <authorList>
            <person name="Sibley D."/>
            <person name="Venepally P."/>
            <person name="Karamycheva S."/>
            <person name="Hadjithomas M."/>
            <person name="Khan A."/>
            <person name="Brunk B."/>
            <person name="Roos D."/>
            <person name="Caler E."/>
            <person name="Lorenzi H."/>
        </authorList>
    </citation>
    <scope>NUCLEOTIDE SEQUENCE [LARGE SCALE GENOMIC DNA]</scope>
    <source>
        <strain evidence="1 2">GAB2-2007-GAL-DOM2</strain>
    </source>
</reference>
<proteinExistence type="predicted"/>
<protein>
    <submittedName>
        <fullName evidence="1">Uncharacterized protein</fullName>
    </submittedName>
</protein>
<accession>A0A086JFZ4</accession>
<name>A0A086JFZ4_TOXGO</name>
<sequence>MESHVKNNARVLLAHPTSVKRAISQSGCSSQCMQQKASLTDDIGKGVTESCNKGVTYENGEPHYTSSVPQTKVFEALYEISFAGALVHRYLKIRFPERQSTECLVVLRDSVQVARLIILLGESRLMACPIDANTILMAHVKCGASTSMAEKVVTTMKKSFSVDLSTLVCRTLSC</sequence>
<evidence type="ECO:0000313" key="1">
    <source>
        <dbReference type="EMBL" id="KFG31062.1"/>
    </source>
</evidence>
<evidence type="ECO:0000313" key="2">
    <source>
        <dbReference type="Proteomes" id="UP000028837"/>
    </source>
</evidence>
<comment type="caution">
    <text evidence="1">The sequence shown here is derived from an EMBL/GenBank/DDBJ whole genome shotgun (WGS) entry which is preliminary data.</text>
</comment>